<proteinExistence type="predicted"/>
<evidence type="ECO:0000313" key="3">
    <source>
        <dbReference type="EMBL" id="RJP73522.1"/>
    </source>
</evidence>
<evidence type="ECO:0008006" key="5">
    <source>
        <dbReference type="Google" id="ProtNLM"/>
    </source>
</evidence>
<comment type="caution">
    <text evidence="3">The sequence shown here is derived from an EMBL/GenBank/DDBJ whole genome shotgun (WGS) entry which is preliminary data.</text>
</comment>
<feature type="transmembrane region" description="Helical" evidence="2">
    <location>
        <begin position="577"/>
        <end position="598"/>
    </location>
</feature>
<feature type="transmembrane region" description="Helical" evidence="2">
    <location>
        <begin position="206"/>
        <end position="222"/>
    </location>
</feature>
<evidence type="ECO:0000256" key="1">
    <source>
        <dbReference type="ARBA" id="ARBA00023115"/>
    </source>
</evidence>
<feature type="transmembrane region" description="Helical" evidence="2">
    <location>
        <begin position="68"/>
        <end position="89"/>
    </location>
</feature>
<keyword evidence="2" id="KW-0812">Transmembrane</keyword>
<dbReference type="Proteomes" id="UP000285961">
    <property type="component" value="Unassembled WGS sequence"/>
</dbReference>
<feature type="transmembrane region" description="Helical" evidence="2">
    <location>
        <begin position="119"/>
        <end position="138"/>
    </location>
</feature>
<feature type="transmembrane region" description="Helical" evidence="2">
    <location>
        <begin position="694"/>
        <end position="714"/>
    </location>
</feature>
<dbReference type="CDD" id="cd02440">
    <property type="entry name" value="AdoMet_MTases"/>
    <property type="match status" value="1"/>
</dbReference>
<feature type="transmembrane region" description="Helical" evidence="2">
    <location>
        <begin position="35"/>
        <end position="56"/>
    </location>
</feature>
<organism evidence="3 4">
    <name type="scientific">Candidatus Abyssobacteria bacterium SURF_17</name>
    <dbReference type="NCBI Taxonomy" id="2093361"/>
    <lineage>
        <taxon>Bacteria</taxon>
        <taxon>Pseudomonadati</taxon>
        <taxon>Candidatus Hydrogenedentota</taxon>
        <taxon>Candidatus Abyssobacteria</taxon>
    </lineage>
</organism>
<feature type="transmembrane region" description="Helical" evidence="2">
    <location>
        <begin position="158"/>
        <end position="177"/>
    </location>
</feature>
<dbReference type="InterPro" id="IPR029063">
    <property type="entry name" value="SAM-dependent_MTases_sf"/>
</dbReference>
<dbReference type="PANTHER" id="PTHR43317:SF1">
    <property type="entry name" value="THERMOSPERMINE SYNTHASE ACAULIS5"/>
    <property type="match status" value="1"/>
</dbReference>
<keyword evidence="1" id="KW-0620">Polyamine biosynthesis</keyword>
<dbReference type="Pfam" id="PF01564">
    <property type="entry name" value="Spermine_synth"/>
    <property type="match status" value="1"/>
</dbReference>
<dbReference type="Gene3D" id="3.40.50.150">
    <property type="entry name" value="Vaccinia Virus protein VP39"/>
    <property type="match status" value="1"/>
</dbReference>
<dbReference type="EMBL" id="QZKI01000026">
    <property type="protein sequence ID" value="RJP73522.1"/>
    <property type="molecule type" value="Genomic_DNA"/>
</dbReference>
<dbReference type="AlphaFoldDB" id="A0A419F4Z5"/>
<feature type="transmembrane region" description="Helical" evidence="2">
    <location>
        <begin position="183"/>
        <end position="199"/>
    </location>
</feature>
<protein>
    <recommendedName>
        <fullName evidence="5">Methyltransferase domain-containing protein</fullName>
    </recommendedName>
</protein>
<dbReference type="SUPFAM" id="SSF53335">
    <property type="entry name" value="S-adenosyl-L-methionine-dependent methyltransferases"/>
    <property type="match status" value="1"/>
</dbReference>
<feature type="transmembrane region" description="Helical" evidence="2">
    <location>
        <begin position="549"/>
        <end position="571"/>
    </location>
</feature>
<feature type="transmembrane region" description="Helical" evidence="2">
    <location>
        <begin position="520"/>
        <end position="537"/>
    </location>
</feature>
<accession>A0A419F4Z5</accession>
<evidence type="ECO:0000256" key="2">
    <source>
        <dbReference type="SAM" id="Phobius"/>
    </source>
</evidence>
<dbReference type="GO" id="GO:0006596">
    <property type="term" value="P:polyamine biosynthetic process"/>
    <property type="evidence" value="ECO:0007669"/>
    <property type="project" value="UniProtKB-KW"/>
</dbReference>
<keyword evidence="2" id="KW-0472">Membrane</keyword>
<evidence type="ECO:0000313" key="4">
    <source>
        <dbReference type="Proteomes" id="UP000285961"/>
    </source>
</evidence>
<name>A0A419F4Z5_9BACT</name>
<feature type="transmembrane region" description="Helical" evidence="2">
    <location>
        <begin position="637"/>
        <end position="656"/>
    </location>
</feature>
<feature type="transmembrane region" description="Helical" evidence="2">
    <location>
        <begin position="12"/>
        <end position="29"/>
    </location>
</feature>
<keyword evidence="2" id="KW-1133">Transmembrane helix</keyword>
<gene>
    <name evidence="3" type="ORF">C4532_04210</name>
</gene>
<feature type="transmembrane region" description="Helical" evidence="2">
    <location>
        <begin position="610"/>
        <end position="631"/>
    </location>
</feature>
<reference evidence="3 4" key="1">
    <citation type="journal article" date="2017" name="ISME J.">
        <title>Energy and carbon metabolisms in a deep terrestrial subsurface fluid microbial community.</title>
        <authorList>
            <person name="Momper L."/>
            <person name="Jungbluth S.P."/>
            <person name="Lee M.D."/>
            <person name="Amend J.P."/>
        </authorList>
    </citation>
    <scope>NUCLEOTIDE SEQUENCE [LARGE SCALE GENOMIC DNA]</scope>
    <source>
        <strain evidence="3">SURF_17</strain>
    </source>
</reference>
<dbReference type="PANTHER" id="PTHR43317">
    <property type="entry name" value="THERMOSPERMINE SYNTHASE ACAULIS5"/>
    <property type="match status" value="1"/>
</dbReference>
<sequence>MNADVKNDLHLFWVSVVLLFLELLIIRWLSAELRIFAYFNNLVLIICFLGIGLGCASPKKTVSFLPSLAILSLLVFFVYCPINLGIFSVEKITAYLSNLKDFVIWYQTISHGTKRVWEILLGAMMLGLLTLGVVYLFIPFGQSLGQLLNSAARPLRAYTINILGSIAGILLFTALSFISSPPLVWFGILFVSVLVLFVFEEKRRLFLPSLAFMGVTVALIWWDGTGREPGTEELWSPYQKLEVVPLEVRGGDIATRLGYVINVNNVPYQQAVNLSYDFVSSNPQIYGFKDPNVLKFDHYNLPYLFANNLEDVLIVGAGAGNDAAGALRNGAQSVDAVEIDPLIIKIGRKLHPERPYDSERVNLINDDARSFFHRARKRYDLVVFGLLDSHTLSSNLSNVRLDNFVYTLQSIQEAKSLLKPSGVIVLIFDVRDKFIGQSLFEIMSQIFGRQPMCFNLADSIRGWGGSVFVGGDAATISGTMTRYPFLNTLVDDSFAAATTPAQIPTDDWPYLYLGGKFIPSLYYIVFALVMAITVAMVRRNFGGLKGVDWHFFFLGAGFLLIEVQNVSKLALLFGSTWLVNSIVIFAILVMILLANYYVAAVNIKSRLPYYAGLAASLTVIYVFPLELLARFQLLPKALISGSLLSLPIFFAGIIFAHSFSRSKELNKVFASNLIGAMLGGALQCMSFAVGLNALILVALLLYVLSYMSLGRLLGEGG</sequence>